<dbReference type="InterPro" id="IPR032774">
    <property type="entry name" value="WG_beta_rep"/>
</dbReference>
<organism evidence="1 2">
    <name type="scientific">Subdoligranulum variabile</name>
    <dbReference type="NCBI Taxonomy" id="214851"/>
    <lineage>
        <taxon>Bacteria</taxon>
        <taxon>Bacillati</taxon>
        <taxon>Bacillota</taxon>
        <taxon>Clostridia</taxon>
        <taxon>Eubacteriales</taxon>
        <taxon>Oscillospiraceae</taxon>
        <taxon>Subdoligranulum</taxon>
    </lineage>
</organism>
<dbReference type="AlphaFoldDB" id="A0A943HIH7"/>
<evidence type="ECO:0000313" key="2">
    <source>
        <dbReference type="Proteomes" id="UP000759273"/>
    </source>
</evidence>
<proteinExistence type="predicted"/>
<name>A0A943HIH7_9FIRM</name>
<evidence type="ECO:0000313" key="1">
    <source>
        <dbReference type="EMBL" id="MBS5333048.1"/>
    </source>
</evidence>
<protein>
    <submittedName>
        <fullName evidence="1">WG repeat-containing protein</fullName>
    </submittedName>
</protein>
<sequence>MQNRIYYVYDADSNTLYETEGSSGPAESIPANLPIDKLLAVQKGTLVDETEDAGGLTWYPDEGTPYAIASRAGTLVTNFVYQAAAMSTDKLIAVQNGTGNWGYVNETGEEVIPCEYRPILHYGHTELSYPAPELFGFVVLQDESGQYLVKDVVGKTLIRAGQYEKLAPSLQQNCFWAQQSGMWGLLDLSAFL</sequence>
<comment type="caution">
    <text evidence="1">The sequence shown here is derived from an EMBL/GenBank/DDBJ whole genome shotgun (WGS) entry which is preliminary data.</text>
</comment>
<dbReference type="Proteomes" id="UP000759273">
    <property type="component" value="Unassembled WGS sequence"/>
</dbReference>
<dbReference type="Pfam" id="PF14903">
    <property type="entry name" value="WG_beta_rep"/>
    <property type="match status" value="1"/>
</dbReference>
<dbReference type="EMBL" id="JAGZGG010000028">
    <property type="protein sequence ID" value="MBS5333048.1"/>
    <property type="molecule type" value="Genomic_DNA"/>
</dbReference>
<reference evidence="1" key="1">
    <citation type="submission" date="2021-02" db="EMBL/GenBank/DDBJ databases">
        <title>Infant gut strain persistence is associated with maternal origin, phylogeny, and functional potential including surface adhesion and iron acquisition.</title>
        <authorList>
            <person name="Lou Y.C."/>
        </authorList>
    </citation>
    <scope>NUCLEOTIDE SEQUENCE</scope>
    <source>
        <strain evidence="1">L3_101_000M1_dasL3_101_000M1_concoct_87</strain>
    </source>
</reference>
<accession>A0A943HIH7</accession>
<gene>
    <name evidence="1" type="ORF">KHY36_11045</name>
</gene>